<dbReference type="VEuPathDB" id="FungiDB:P174DRAFT_374377"/>
<accession>A0A2I1C3C9</accession>
<keyword evidence="11" id="KW-0624">Polysaccharide degradation</keyword>
<evidence type="ECO:0000256" key="3">
    <source>
        <dbReference type="ARBA" id="ARBA00008682"/>
    </source>
</evidence>
<dbReference type="SUPFAM" id="SSF54556">
    <property type="entry name" value="Chitinase insertion domain"/>
    <property type="match status" value="1"/>
</dbReference>
<evidence type="ECO:0000256" key="16">
    <source>
        <dbReference type="SAM" id="SignalP"/>
    </source>
</evidence>
<keyword evidence="10 15" id="KW-0326">Glycosidase</keyword>
<dbReference type="PANTHER" id="PTHR11177:SF365">
    <property type="entry name" value="ENDOCHITINASE B"/>
    <property type="match status" value="1"/>
</dbReference>
<keyword evidence="6 15" id="KW-0378">Hydrolase</keyword>
<evidence type="ECO:0000256" key="1">
    <source>
        <dbReference type="ARBA" id="ARBA00000822"/>
    </source>
</evidence>
<protein>
    <recommendedName>
        <fullName evidence="13">Endochitinase B1</fullName>
        <ecNumber evidence="4">3.2.1.14</ecNumber>
    </recommendedName>
    <alternativeName>
        <fullName evidence="14">Chitinase B1</fullName>
    </alternativeName>
</protein>
<evidence type="ECO:0000256" key="8">
    <source>
        <dbReference type="ARBA" id="ARBA00023180"/>
    </source>
</evidence>
<comment type="caution">
    <text evidence="18">The sequence shown here is derived from an EMBL/GenBank/DDBJ whole genome shotgun (WGS) entry which is preliminary data.</text>
</comment>
<evidence type="ECO:0000256" key="13">
    <source>
        <dbReference type="ARBA" id="ARBA00070968"/>
    </source>
</evidence>
<keyword evidence="16" id="KW-0732">Signal</keyword>
<organism evidence="18 19">
    <name type="scientific">Aspergillus novofumigatus (strain IBT 16806)</name>
    <dbReference type="NCBI Taxonomy" id="1392255"/>
    <lineage>
        <taxon>Eukaryota</taxon>
        <taxon>Fungi</taxon>
        <taxon>Dikarya</taxon>
        <taxon>Ascomycota</taxon>
        <taxon>Pezizomycotina</taxon>
        <taxon>Eurotiomycetes</taxon>
        <taxon>Eurotiomycetidae</taxon>
        <taxon>Eurotiales</taxon>
        <taxon>Aspergillaceae</taxon>
        <taxon>Aspergillus</taxon>
        <taxon>Aspergillus subgen. Fumigati</taxon>
    </lineage>
</organism>
<comment type="subcellular location">
    <subcellularLocation>
        <location evidence="2">Secreted</location>
    </subcellularLocation>
</comment>
<comment type="similarity">
    <text evidence="3">Belongs to the glycosyl hydrolase 18 family. Chitinase class V subfamily.</text>
</comment>
<feature type="signal peptide" evidence="16">
    <location>
        <begin position="1"/>
        <end position="26"/>
    </location>
</feature>
<feature type="domain" description="GH18" evidence="17">
    <location>
        <begin position="57"/>
        <end position="417"/>
    </location>
</feature>
<dbReference type="EC" id="3.2.1.14" evidence="4"/>
<evidence type="ECO:0000256" key="4">
    <source>
        <dbReference type="ARBA" id="ARBA00012729"/>
    </source>
</evidence>
<comment type="catalytic activity">
    <reaction evidence="1">
        <text>Random endo-hydrolysis of N-acetyl-beta-D-glucosaminide (1-&gt;4)-beta-linkages in chitin and chitodextrins.</text>
        <dbReference type="EC" id="3.2.1.14"/>
    </reaction>
</comment>
<dbReference type="Proteomes" id="UP000234474">
    <property type="component" value="Unassembled WGS sequence"/>
</dbReference>
<dbReference type="InterPro" id="IPR011583">
    <property type="entry name" value="Chitinase_II/V-like_cat"/>
</dbReference>
<gene>
    <name evidence="18" type="ORF">P174DRAFT_374377</name>
</gene>
<dbReference type="PROSITE" id="PS51910">
    <property type="entry name" value="GH18_2"/>
    <property type="match status" value="1"/>
</dbReference>
<dbReference type="SMART" id="SM00636">
    <property type="entry name" value="Glyco_18"/>
    <property type="match status" value="1"/>
</dbReference>
<dbReference type="GO" id="GO:0006032">
    <property type="term" value="P:chitin catabolic process"/>
    <property type="evidence" value="ECO:0007669"/>
    <property type="project" value="UniProtKB-KW"/>
</dbReference>
<dbReference type="EMBL" id="MSZS01000006">
    <property type="protein sequence ID" value="PKX92144.1"/>
    <property type="molecule type" value="Genomic_DNA"/>
</dbReference>
<feature type="chain" id="PRO_5014111256" description="Endochitinase B1" evidence="16">
    <location>
        <begin position="27"/>
        <end position="450"/>
    </location>
</feature>
<evidence type="ECO:0000256" key="7">
    <source>
        <dbReference type="ARBA" id="ARBA00023024"/>
    </source>
</evidence>
<evidence type="ECO:0000256" key="2">
    <source>
        <dbReference type="ARBA" id="ARBA00004613"/>
    </source>
</evidence>
<dbReference type="GO" id="GO:0005576">
    <property type="term" value="C:extracellular region"/>
    <property type="evidence" value="ECO:0007669"/>
    <property type="project" value="UniProtKB-SubCell"/>
</dbReference>
<dbReference type="InterPro" id="IPR050314">
    <property type="entry name" value="Glycosyl_Hydrlase_18"/>
</dbReference>
<evidence type="ECO:0000256" key="12">
    <source>
        <dbReference type="ARBA" id="ARBA00060166"/>
    </source>
</evidence>
<dbReference type="SUPFAM" id="SSF51445">
    <property type="entry name" value="(Trans)glycosidases"/>
    <property type="match status" value="1"/>
</dbReference>
<evidence type="ECO:0000256" key="15">
    <source>
        <dbReference type="RuleBase" id="RU000489"/>
    </source>
</evidence>
<dbReference type="STRING" id="1392255.A0A2I1C3C9"/>
<dbReference type="InterPro" id="IPR001579">
    <property type="entry name" value="Glyco_hydro_18_chit_AS"/>
</dbReference>
<dbReference type="PANTHER" id="PTHR11177">
    <property type="entry name" value="CHITINASE"/>
    <property type="match status" value="1"/>
</dbReference>
<sequence length="450" mass="49073">MASNPFNHCLLWLIAFIGLAAPLALSIPNGNDIGCRTQSNIVAATENSSEISMEGGYKSIAYFVNWAIYQRNYHAFDLPADKLTHVLYAFADVRPDSGEVFLRDPFADVDKHYPGDSWNEPGNNVYGCVKQLFLLKKQNRNLKVLLSIGGWTLSANLTQGTSTDAGRDTFAQSAAKLVLDYGFDGIDIDWEYPQNEVEAQAYVSLLQKCREALDRAAGPNRRFLLTIACPAGPNNYSKLKLREMTPFLDFYNLMAYDYAGSWDSIAGHQANLFPSNGNPSSTPFSTIQAINYYTQVGGVPPSKIVLGMPLYGRDFLNTNGPGTPYSGNGAGSWEHGVWDYKALPQPGATEAFDQQAGASWSYDAGARTMVSYDTVAAVEMKVDFIKKQGLGGGMWWEASGDKGGKAANKADGSLIGTFVEGVGGVNALEQSQNNLDYHESRFDNLRAGFP</sequence>
<dbReference type="FunFam" id="3.20.20.80:FF:000095">
    <property type="entry name" value="Endochitinase B1"/>
    <property type="match status" value="1"/>
</dbReference>
<evidence type="ECO:0000256" key="10">
    <source>
        <dbReference type="ARBA" id="ARBA00023295"/>
    </source>
</evidence>
<dbReference type="Pfam" id="PF00704">
    <property type="entry name" value="Glyco_hydro_18"/>
    <property type="match status" value="1"/>
</dbReference>
<dbReference type="GeneID" id="36529902"/>
<dbReference type="OMA" id="SYPESKY"/>
<comment type="function">
    <text evidence="12">Major secreted chitinase involved in the degradation of chitin, a component of the cell walls of fungi and exoskeletal elements of some animals (including worms and arthropods). Plays a role in the morphogenesis and autolysis.</text>
</comment>
<name>A0A2I1C3C9_ASPN1</name>
<dbReference type="RefSeq" id="XP_024680739.1">
    <property type="nucleotide sequence ID" value="XM_024822576.1"/>
</dbReference>
<dbReference type="FunFam" id="3.10.50.10:FF:000005">
    <property type="entry name" value="Endochitinase B1"/>
    <property type="match status" value="1"/>
</dbReference>
<evidence type="ECO:0000256" key="5">
    <source>
        <dbReference type="ARBA" id="ARBA00022525"/>
    </source>
</evidence>
<evidence type="ECO:0000256" key="14">
    <source>
        <dbReference type="ARBA" id="ARBA00079778"/>
    </source>
</evidence>
<dbReference type="Gene3D" id="3.20.20.80">
    <property type="entry name" value="Glycosidases"/>
    <property type="match status" value="1"/>
</dbReference>
<keyword evidence="19" id="KW-1185">Reference proteome</keyword>
<proteinExistence type="inferred from homology"/>
<dbReference type="GO" id="GO:0008843">
    <property type="term" value="F:endochitinase activity"/>
    <property type="evidence" value="ECO:0007669"/>
    <property type="project" value="UniProtKB-EC"/>
</dbReference>
<keyword evidence="7" id="KW-0146">Chitin degradation</keyword>
<evidence type="ECO:0000256" key="9">
    <source>
        <dbReference type="ARBA" id="ARBA00023277"/>
    </source>
</evidence>
<dbReference type="GO" id="GO:0000272">
    <property type="term" value="P:polysaccharide catabolic process"/>
    <property type="evidence" value="ECO:0007669"/>
    <property type="project" value="UniProtKB-KW"/>
</dbReference>
<dbReference type="AlphaFoldDB" id="A0A2I1C3C9"/>
<dbReference type="GO" id="GO:0008061">
    <property type="term" value="F:chitin binding"/>
    <property type="evidence" value="ECO:0007669"/>
    <property type="project" value="InterPro"/>
</dbReference>
<dbReference type="InterPro" id="IPR029070">
    <property type="entry name" value="Chitinase_insertion_sf"/>
</dbReference>
<evidence type="ECO:0000313" key="18">
    <source>
        <dbReference type="EMBL" id="PKX92144.1"/>
    </source>
</evidence>
<keyword evidence="9" id="KW-0119">Carbohydrate metabolism</keyword>
<evidence type="ECO:0000313" key="19">
    <source>
        <dbReference type="Proteomes" id="UP000234474"/>
    </source>
</evidence>
<evidence type="ECO:0000259" key="17">
    <source>
        <dbReference type="PROSITE" id="PS51910"/>
    </source>
</evidence>
<dbReference type="OrthoDB" id="76388at2759"/>
<dbReference type="PROSITE" id="PS01095">
    <property type="entry name" value="GH18_1"/>
    <property type="match status" value="1"/>
</dbReference>
<dbReference type="CDD" id="cd06548">
    <property type="entry name" value="GH18_chitinase"/>
    <property type="match status" value="1"/>
</dbReference>
<reference evidence="19" key="1">
    <citation type="journal article" date="2018" name="Proc. Natl. Acad. Sci. U.S.A.">
        <title>Linking secondary metabolites to gene clusters through genome sequencing of six diverse Aspergillus species.</title>
        <authorList>
            <person name="Kaerboelling I."/>
            <person name="Vesth T.C."/>
            <person name="Frisvad J.C."/>
            <person name="Nybo J.L."/>
            <person name="Theobald S."/>
            <person name="Kuo A."/>
            <person name="Bowyer P."/>
            <person name="Matsuda Y."/>
            <person name="Mondo S."/>
            <person name="Lyhne E.K."/>
            <person name="Kogle M.E."/>
            <person name="Clum A."/>
            <person name="Lipzen A."/>
            <person name="Salamov A."/>
            <person name="Ngan C.Y."/>
            <person name="Daum C."/>
            <person name="Chiniquy J."/>
            <person name="Barry K."/>
            <person name="LaButti K."/>
            <person name="Haridas S."/>
            <person name="Simmons B.A."/>
            <person name="Magnuson J.K."/>
            <person name="Mortensen U.H."/>
            <person name="Larsen T.O."/>
            <person name="Grigoriev I.V."/>
            <person name="Baker S.E."/>
            <person name="Andersen M.R."/>
        </authorList>
    </citation>
    <scope>NUCLEOTIDE SEQUENCE [LARGE SCALE GENOMIC DNA]</scope>
    <source>
        <strain evidence="19">IBT 16806</strain>
    </source>
</reference>
<dbReference type="Gene3D" id="3.10.50.10">
    <property type="match status" value="1"/>
</dbReference>
<evidence type="ECO:0000256" key="11">
    <source>
        <dbReference type="ARBA" id="ARBA00023326"/>
    </source>
</evidence>
<evidence type="ECO:0000256" key="6">
    <source>
        <dbReference type="ARBA" id="ARBA00022801"/>
    </source>
</evidence>
<dbReference type="InterPro" id="IPR001223">
    <property type="entry name" value="Glyco_hydro18_cat"/>
</dbReference>
<keyword evidence="8" id="KW-0325">Glycoprotein</keyword>
<keyword evidence="5" id="KW-0964">Secreted</keyword>
<dbReference type="InterPro" id="IPR017853">
    <property type="entry name" value="GH"/>
</dbReference>